<accession>A0A507EL95</accession>
<dbReference type="STRING" id="246404.A0A507EL95"/>
<dbReference type="Gene3D" id="3.40.50.2300">
    <property type="match status" value="2"/>
</dbReference>
<sequence length="663" mass="72705">MHETERMLLFLLYFAVLAPSVLSQALSWAVPPPASVLASKQVLSGLTVSVSNASYEGEFLITSSADFRVFLRAPCIKGRAMFPDFVISNDLLVFAGNQQLTVTADTSTDLMLTTAVYIIPTIIDIGSLIFFGGGPGWTDFLLPPLLAVDLLNTDNQVLPNTTLRNTYLPSNCSQLIASKSLFTLLQNPNVVAIVGPECSGPATVITPMASAFGVPLISGSAGNPVLSNKKAYPLFMRTIANGNSESSIMISFLKEFKWKQVAVITSNFFPIGDFFYSSLFELGITVAVNIIIQSGKPDFLSELRQIQESSATIIVTNVYDNDSPDMQILTKSAKSLGMLTAPYVWVLGGSAGSNFIQSPYITKEDKSGHLCFTEEAVMHKESHRKQLCDLYNNDTYLRERGYADHGFLDRSVPMNPSNLSGLNFIDAVYTIAHGINSMILNRQDIRGDELYAAMRKQEFEGVAGHVQFDENGDMYPLPNFATVYQHGSWVNIGKITPIVGSSNQNFTLFRNVSFTWPGGIPGDQVPLAFKSVAQCPVGYGRYLVGEVYNCIRCPQGTYNWVEGNTQICPRCPEDLECPGGEAVEVSKGKWLRNKYETNSTIPEVYHCPHPEACCPTGFCGFEGCAKGFTGPLCTDCIKENYYMFHGECKNCSRGVGNSFYIII</sequence>
<keyword evidence="12" id="KW-1185">Reference proteome</keyword>
<feature type="chain" id="PRO_5021201217" description="Receptor ligand binding region domain-containing protein" evidence="9">
    <location>
        <begin position="24"/>
        <end position="663"/>
    </location>
</feature>
<evidence type="ECO:0000313" key="12">
    <source>
        <dbReference type="Proteomes" id="UP000320333"/>
    </source>
</evidence>
<proteinExistence type="predicted"/>
<keyword evidence="5" id="KW-0472">Membrane</keyword>
<dbReference type="InterPro" id="IPR028082">
    <property type="entry name" value="Peripla_BP_I"/>
</dbReference>
<evidence type="ECO:0000256" key="7">
    <source>
        <dbReference type="ARBA" id="ARBA00023180"/>
    </source>
</evidence>
<dbReference type="PANTHER" id="PTHR10519">
    <property type="entry name" value="GABA-B RECEPTOR"/>
    <property type="match status" value="1"/>
</dbReference>
<feature type="non-terminal residue" evidence="11">
    <location>
        <position position="663"/>
    </location>
</feature>
<keyword evidence="6" id="KW-0675">Receptor</keyword>
<dbReference type="GO" id="GO:0004965">
    <property type="term" value="F:G protein-coupled GABA receptor activity"/>
    <property type="evidence" value="ECO:0007669"/>
    <property type="project" value="InterPro"/>
</dbReference>
<dbReference type="GO" id="GO:0038039">
    <property type="term" value="C:G protein-coupled receptor heterodimeric complex"/>
    <property type="evidence" value="ECO:0007669"/>
    <property type="project" value="TreeGrafter"/>
</dbReference>
<comment type="caution">
    <text evidence="11">The sequence shown here is derived from an EMBL/GenBank/DDBJ whole genome shotgun (WGS) entry which is preliminary data.</text>
</comment>
<evidence type="ECO:0000259" key="10">
    <source>
        <dbReference type="Pfam" id="PF01094"/>
    </source>
</evidence>
<evidence type="ECO:0000256" key="3">
    <source>
        <dbReference type="ARBA" id="ARBA00022989"/>
    </source>
</evidence>
<dbReference type="OrthoDB" id="2158111at2759"/>
<evidence type="ECO:0000256" key="9">
    <source>
        <dbReference type="SAM" id="SignalP"/>
    </source>
</evidence>
<dbReference type="InterPro" id="IPR001828">
    <property type="entry name" value="ANF_lig-bd_rcpt"/>
</dbReference>
<dbReference type="Proteomes" id="UP000320333">
    <property type="component" value="Unassembled WGS sequence"/>
</dbReference>
<dbReference type="InterPro" id="IPR002455">
    <property type="entry name" value="GPCR3_GABA-B"/>
</dbReference>
<evidence type="ECO:0000256" key="6">
    <source>
        <dbReference type="ARBA" id="ARBA00023170"/>
    </source>
</evidence>
<dbReference type="GO" id="GO:0007214">
    <property type="term" value="P:gamma-aminobutyric acid signaling pathway"/>
    <property type="evidence" value="ECO:0007669"/>
    <property type="project" value="TreeGrafter"/>
</dbReference>
<evidence type="ECO:0000256" key="2">
    <source>
        <dbReference type="ARBA" id="ARBA00022692"/>
    </source>
</evidence>
<evidence type="ECO:0000256" key="4">
    <source>
        <dbReference type="ARBA" id="ARBA00023040"/>
    </source>
</evidence>
<keyword evidence="2" id="KW-0812">Transmembrane</keyword>
<name>A0A507EL95_9FUNG</name>
<evidence type="ECO:0000256" key="1">
    <source>
        <dbReference type="ARBA" id="ARBA00004370"/>
    </source>
</evidence>
<evidence type="ECO:0000313" key="11">
    <source>
        <dbReference type="EMBL" id="TPX64582.1"/>
    </source>
</evidence>
<keyword evidence="4" id="KW-0297">G-protein coupled receptor</keyword>
<dbReference type="PANTHER" id="PTHR10519:SF20">
    <property type="entry name" value="G-PROTEIN COUPLED RECEPTOR 156-RELATED"/>
    <property type="match status" value="1"/>
</dbReference>
<feature type="signal peptide" evidence="9">
    <location>
        <begin position="1"/>
        <end position="23"/>
    </location>
</feature>
<feature type="domain" description="Receptor ligand binding region" evidence="10">
    <location>
        <begin position="146"/>
        <end position="474"/>
    </location>
</feature>
<dbReference type="SUPFAM" id="SSF53822">
    <property type="entry name" value="Periplasmic binding protein-like I"/>
    <property type="match status" value="1"/>
</dbReference>
<keyword evidence="3" id="KW-1133">Transmembrane helix</keyword>
<dbReference type="AlphaFoldDB" id="A0A507EL95"/>
<evidence type="ECO:0000256" key="8">
    <source>
        <dbReference type="ARBA" id="ARBA00023224"/>
    </source>
</evidence>
<dbReference type="Pfam" id="PF01094">
    <property type="entry name" value="ANF_receptor"/>
    <property type="match status" value="1"/>
</dbReference>
<dbReference type="EMBL" id="QEAP01000539">
    <property type="protein sequence ID" value="TPX64582.1"/>
    <property type="molecule type" value="Genomic_DNA"/>
</dbReference>
<organism evidence="11 12">
    <name type="scientific">Chytriomyces confervae</name>
    <dbReference type="NCBI Taxonomy" id="246404"/>
    <lineage>
        <taxon>Eukaryota</taxon>
        <taxon>Fungi</taxon>
        <taxon>Fungi incertae sedis</taxon>
        <taxon>Chytridiomycota</taxon>
        <taxon>Chytridiomycota incertae sedis</taxon>
        <taxon>Chytridiomycetes</taxon>
        <taxon>Chytridiales</taxon>
        <taxon>Chytriomycetaceae</taxon>
        <taxon>Chytriomyces</taxon>
    </lineage>
</organism>
<evidence type="ECO:0000256" key="5">
    <source>
        <dbReference type="ARBA" id="ARBA00023136"/>
    </source>
</evidence>
<gene>
    <name evidence="11" type="ORF">CcCBS67573_g08370</name>
</gene>
<keyword evidence="7" id="KW-0325">Glycoprotein</keyword>
<comment type="subcellular location">
    <subcellularLocation>
        <location evidence="1">Membrane</location>
    </subcellularLocation>
</comment>
<keyword evidence="8" id="KW-0807">Transducer</keyword>
<keyword evidence="9" id="KW-0732">Signal</keyword>
<reference evidence="11 12" key="1">
    <citation type="journal article" date="2019" name="Sci. Rep.">
        <title>Comparative genomics of chytrid fungi reveal insights into the obligate biotrophic and pathogenic lifestyle of Synchytrium endobioticum.</title>
        <authorList>
            <person name="van de Vossenberg B.T.L.H."/>
            <person name="Warris S."/>
            <person name="Nguyen H.D.T."/>
            <person name="van Gent-Pelzer M.P.E."/>
            <person name="Joly D.L."/>
            <person name="van de Geest H.C."/>
            <person name="Bonants P.J.M."/>
            <person name="Smith D.S."/>
            <person name="Levesque C.A."/>
            <person name="van der Lee T.A.J."/>
        </authorList>
    </citation>
    <scope>NUCLEOTIDE SEQUENCE [LARGE SCALE GENOMIC DNA]</scope>
    <source>
        <strain evidence="11 12">CBS 675.73</strain>
    </source>
</reference>
<protein>
    <recommendedName>
        <fullName evidence="10">Receptor ligand binding region domain-containing protein</fullName>
    </recommendedName>
</protein>